<evidence type="ECO:0000313" key="2">
    <source>
        <dbReference type="Proteomes" id="UP001187192"/>
    </source>
</evidence>
<accession>A0AA88DK00</accession>
<keyword evidence="2" id="KW-1185">Reference proteome</keyword>
<dbReference type="EMBL" id="BTGU01000046">
    <property type="protein sequence ID" value="GMN53319.1"/>
    <property type="molecule type" value="Genomic_DNA"/>
</dbReference>
<reference evidence="1" key="1">
    <citation type="submission" date="2023-07" db="EMBL/GenBank/DDBJ databases">
        <title>draft genome sequence of fig (Ficus carica).</title>
        <authorList>
            <person name="Takahashi T."/>
            <person name="Nishimura K."/>
        </authorList>
    </citation>
    <scope>NUCLEOTIDE SEQUENCE</scope>
</reference>
<feature type="non-terminal residue" evidence="1">
    <location>
        <position position="1"/>
    </location>
</feature>
<dbReference type="AlphaFoldDB" id="A0AA88DK00"/>
<dbReference type="Proteomes" id="UP001187192">
    <property type="component" value="Unassembled WGS sequence"/>
</dbReference>
<name>A0AA88DK00_FICCA</name>
<proteinExistence type="predicted"/>
<protein>
    <submittedName>
        <fullName evidence="1">Uncharacterized protein</fullName>
    </submittedName>
</protein>
<gene>
    <name evidence="1" type="ORF">TIFTF001_022457</name>
</gene>
<evidence type="ECO:0000313" key="1">
    <source>
        <dbReference type="EMBL" id="GMN53319.1"/>
    </source>
</evidence>
<organism evidence="1 2">
    <name type="scientific">Ficus carica</name>
    <name type="common">Common fig</name>
    <dbReference type="NCBI Taxonomy" id="3494"/>
    <lineage>
        <taxon>Eukaryota</taxon>
        <taxon>Viridiplantae</taxon>
        <taxon>Streptophyta</taxon>
        <taxon>Embryophyta</taxon>
        <taxon>Tracheophyta</taxon>
        <taxon>Spermatophyta</taxon>
        <taxon>Magnoliopsida</taxon>
        <taxon>eudicotyledons</taxon>
        <taxon>Gunneridae</taxon>
        <taxon>Pentapetalae</taxon>
        <taxon>rosids</taxon>
        <taxon>fabids</taxon>
        <taxon>Rosales</taxon>
        <taxon>Moraceae</taxon>
        <taxon>Ficeae</taxon>
        <taxon>Ficus</taxon>
    </lineage>
</organism>
<sequence length="19" mass="2337">MNEVRGEEHGPICQWTRFF</sequence>
<comment type="caution">
    <text evidence="1">The sequence shown here is derived from an EMBL/GenBank/DDBJ whole genome shotgun (WGS) entry which is preliminary data.</text>
</comment>